<evidence type="ECO:0000313" key="6">
    <source>
        <dbReference type="EMBL" id="ACZ07138.1"/>
    </source>
</evidence>
<dbReference type="PANTHER" id="PTHR30441:SF8">
    <property type="entry name" value="DUF748 DOMAIN-CONTAINING PROTEIN"/>
    <property type="match status" value="1"/>
</dbReference>
<gene>
    <name evidence="6" type="ordered locus">Sterm_0253</name>
</gene>
<keyword evidence="7" id="KW-1185">Reference proteome</keyword>
<evidence type="ECO:0000256" key="4">
    <source>
        <dbReference type="ARBA" id="ARBA00023136"/>
    </source>
</evidence>
<dbReference type="EMBL" id="CP001739">
    <property type="protein sequence ID" value="ACZ07138.1"/>
    <property type="molecule type" value="Genomic_DNA"/>
</dbReference>
<dbReference type="PANTHER" id="PTHR30441">
    <property type="entry name" value="DUF748 DOMAIN-CONTAINING PROTEIN"/>
    <property type="match status" value="1"/>
</dbReference>
<accession>D1AKX2</accession>
<reference evidence="6 7" key="2">
    <citation type="journal article" date="2010" name="Stand. Genomic Sci.">
        <title>Complete genome sequence of Sebaldella termitidis type strain (NCTC 11300).</title>
        <authorList>
            <person name="Harmon-Smith M."/>
            <person name="Celia L."/>
            <person name="Chertkov O."/>
            <person name="Lapidus A."/>
            <person name="Copeland A."/>
            <person name="Glavina Del Rio T."/>
            <person name="Nolan M."/>
            <person name="Lucas S."/>
            <person name="Tice H."/>
            <person name="Cheng J.F."/>
            <person name="Han C."/>
            <person name="Detter J.C."/>
            <person name="Bruce D."/>
            <person name="Goodwin L."/>
            <person name="Pitluck S."/>
            <person name="Pati A."/>
            <person name="Liolios K."/>
            <person name="Ivanova N."/>
            <person name="Mavromatis K."/>
            <person name="Mikhailova N."/>
            <person name="Chen A."/>
            <person name="Palaniappan K."/>
            <person name="Land M."/>
            <person name="Hauser L."/>
            <person name="Chang Y.J."/>
            <person name="Jeffries C.D."/>
            <person name="Brettin T."/>
            <person name="Goker M."/>
            <person name="Beck B."/>
            <person name="Bristow J."/>
            <person name="Eisen J.A."/>
            <person name="Markowitz V."/>
            <person name="Hugenholtz P."/>
            <person name="Kyrpides N.C."/>
            <person name="Klenk H.P."/>
            <person name="Chen F."/>
        </authorList>
    </citation>
    <scope>NUCLEOTIDE SEQUENCE [LARGE SCALE GENOMIC DNA]</scope>
    <source>
        <strain evidence="7">ATCC 33386 / NCTC 11300</strain>
    </source>
</reference>
<evidence type="ECO:0000256" key="1">
    <source>
        <dbReference type="ARBA" id="ARBA00004167"/>
    </source>
</evidence>
<comment type="subcellular location">
    <subcellularLocation>
        <location evidence="1">Membrane</location>
        <topology evidence="1">Single-pass membrane protein</topology>
    </subcellularLocation>
</comment>
<dbReference type="KEGG" id="str:Sterm_0253"/>
<protein>
    <recommendedName>
        <fullName evidence="5">Translocation and assembly module TamB C-terminal domain-containing protein</fullName>
    </recommendedName>
</protein>
<dbReference type="GO" id="GO:0090313">
    <property type="term" value="P:regulation of protein targeting to membrane"/>
    <property type="evidence" value="ECO:0007669"/>
    <property type="project" value="TreeGrafter"/>
</dbReference>
<evidence type="ECO:0000313" key="7">
    <source>
        <dbReference type="Proteomes" id="UP000000845"/>
    </source>
</evidence>
<sequence length="1503" mass="167806">MKYLKKTIVVFILLLMVITGVVTYINSKLFSKDIQGIIKSLNLDIKVGDAKFVGYGKIKVTGLVLYDKEKRPAIEADEGYIYINPLSISRVRKIDVYSPNVILEKQDGMKFNIVEMFSGESDKIDRTSRIGRINFYNAKLDYRDTSYKKLIQKNLDNVNGYVNFSKAKGISLEAAGNNDDEKIGVVLKIFPSQKKSPEAFLQRKAIRENKIYFELNFDKFRIFPEAVQYVPFEGLEVYDGKISGKLKMELNKKFSGNLNIENGTLKYVDYDEILKNVNANVVLKDNNVDIATGAELNGGKLDLGIKFLEKTKTVKLAIKSDNMDYSDIRKYKLVKEQNIEAFGRITGTFNANLDLDKKIYEFDGFLSSPNLQYSGYNFRNLKTNLVYDKNSILTLSNISFGFNETISDIHIAADARALFSYNTKLKAGSGTYELDNKGSDFSIKKINGNFEIDKNNVVRSDFFSEEADGNFAFDTKNKLLEISTGGKQYFDLKYGENKFTLKPVIRNLKISLDKFLLVSGAADIDIAKNEYFDTARVSAIVRNGNFDVNAAAAISGQNVRATGTTDNKFNHRYKVSGSNVRIKPLLDRFGIKVAGMEQSDLVTDFNANIYGSGANLKGDFNIASQRGKYFVEYEKLNVSGNIEDLLKGRLQAKVNAGEIWLNYQRFKNLSGDVKYENNVITLTDFKNEDLNANVSFNIKDQYVNLNAQINNYVLYNVSKPEFNLKLLKLDVNLSGNVNSLNGSMFISPSMVTIDNRYSGELKGNVDVRNSVLILDQLAWRKNTLKGTYDLNTQTADVYVHIDEEKLEELYGMDNIIVSLNSDLRLQGRLDDFTITGDINIGHMQYGDIKLPAVESVIAYKNGDIKSILKKGSLEVSKFILRGEEGEEILHTSTKIDDLSTSQLDFVLNDKELDLTSIKGFKEKGYTGIINYSLILRGNIDDFFVDIKAESDNFSVSGFSFNNLSIDAQINNKGLNIGQLYLEYENNPLLVNGYVTFTPIDYNINVLAENFNLDFLKAGNGMKDAGGIANLDVTFTPENTSGIIDLQNFVFKDQKGNVDISELNANIDINNRKLVVNNFSGNYNGGTVNISGNLDVPGLAADFADSKKLDLGDFDLRITLDKTNIKYGKTFDGVLSADLSFTEKELLGSVIVDKGKIADISQFIGDKKEEEETSGKKKEKSIIDGLQSEIVDIIMGQYSANIRINIMKGIDLEIPSVSLVRNIRGVLKGEGVIMLNSGNISASGDFYVTKGKFTLSDRNFVLDQAEFYYGSGGFSGSEIGNPFVVVLATTNINNDQVSVSISGNLSDPQIKFNSSLGLSQEQILALLIFDARTAENSEFESRDQNQQLGNLADPILNQLIFGSVIGTIEETFGLSAVSLRTNVQTQSTDKNANGQDFGATIAPSVYIQDNLYKDRLYWNVELGYGEESTASAGLDYNFWITYKVSEKFGVNLGLQNLRGNDSLVDKTDYYLGVEFSTRFYTFGDFLKSLRKPKLEVIPEQDKLK</sequence>
<evidence type="ECO:0000256" key="3">
    <source>
        <dbReference type="ARBA" id="ARBA00022989"/>
    </source>
</evidence>
<feature type="domain" description="Translocation and assembly module TamB C-terminal" evidence="5">
    <location>
        <begin position="1078"/>
        <end position="1478"/>
    </location>
</feature>
<name>D1AKX2_SEBTE</name>
<proteinExistence type="predicted"/>
<dbReference type="RefSeq" id="WP_012859737.1">
    <property type="nucleotide sequence ID" value="NC_013517.1"/>
</dbReference>
<evidence type="ECO:0000256" key="2">
    <source>
        <dbReference type="ARBA" id="ARBA00022692"/>
    </source>
</evidence>
<reference evidence="7" key="1">
    <citation type="submission" date="2009-09" db="EMBL/GenBank/DDBJ databases">
        <title>The complete chromosome of Sebaldella termitidis ATCC 33386.</title>
        <authorList>
            <consortium name="US DOE Joint Genome Institute (JGI-PGF)"/>
            <person name="Lucas S."/>
            <person name="Copeland A."/>
            <person name="Lapidus A."/>
            <person name="Glavina del Rio T."/>
            <person name="Dalin E."/>
            <person name="Tice H."/>
            <person name="Bruce D."/>
            <person name="Goodwin L."/>
            <person name="Pitluck S."/>
            <person name="Kyrpides N."/>
            <person name="Mavromatis K."/>
            <person name="Ivanova N."/>
            <person name="Mikhailova N."/>
            <person name="Sims D."/>
            <person name="Meincke L."/>
            <person name="Brettin T."/>
            <person name="Detter J.C."/>
            <person name="Han C."/>
            <person name="Larimer F."/>
            <person name="Land M."/>
            <person name="Hauser L."/>
            <person name="Markowitz V."/>
            <person name="Cheng J.F."/>
            <person name="Hugenholtz P."/>
            <person name="Woyke T."/>
            <person name="Wu D."/>
            <person name="Eisen J.A."/>
        </authorList>
    </citation>
    <scope>NUCLEOTIDE SEQUENCE [LARGE SCALE GENOMIC DNA]</scope>
    <source>
        <strain evidence="7">ATCC 33386 / NCTC 11300</strain>
    </source>
</reference>
<dbReference type="GO" id="GO:0005886">
    <property type="term" value="C:plasma membrane"/>
    <property type="evidence" value="ECO:0007669"/>
    <property type="project" value="InterPro"/>
</dbReference>
<keyword evidence="3" id="KW-1133">Transmembrane helix</keyword>
<dbReference type="GO" id="GO:0009306">
    <property type="term" value="P:protein secretion"/>
    <property type="evidence" value="ECO:0007669"/>
    <property type="project" value="InterPro"/>
</dbReference>
<keyword evidence="4" id="KW-0472">Membrane</keyword>
<keyword evidence="2" id="KW-0812">Transmembrane</keyword>
<dbReference type="STRING" id="526218.Sterm_0253"/>
<dbReference type="HOGENOM" id="CLU_004307_0_0_0"/>
<dbReference type="InterPro" id="IPR052894">
    <property type="entry name" value="AsmA-related"/>
</dbReference>
<dbReference type="Proteomes" id="UP000000845">
    <property type="component" value="Chromosome"/>
</dbReference>
<dbReference type="InterPro" id="IPR007452">
    <property type="entry name" value="TamB_C"/>
</dbReference>
<dbReference type="Pfam" id="PF04357">
    <property type="entry name" value="TamB"/>
    <property type="match status" value="1"/>
</dbReference>
<dbReference type="eggNOG" id="COG2911">
    <property type="taxonomic scope" value="Bacteria"/>
</dbReference>
<evidence type="ECO:0000259" key="5">
    <source>
        <dbReference type="Pfam" id="PF04357"/>
    </source>
</evidence>
<organism evidence="6 7">
    <name type="scientific">Sebaldella termitidis (strain ATCC 33386 / NCTC 11300)</name>
    <dbReference type="NCBI Taxonomy" id="526218"/>
    <lineage>
        <taxon>Bacteria</taxon>
        <taxon>Fusobacteriati</taxon>
        <taxon>Fusobacteriota</taxon>
        <taxon>Fusobacteriia</taxon>
        <taxon>Fusobacteriales</taxon>
        <taxon>Leptotrichiaceae</taxon>
        <taxon>Sebaldella</taxon>
    </lineage>
</organism>